<proteinExistence type="predicted"/>
<dbReference type="InterPro" id="IPR006311">
    <property type="entry name" value="TAT_signal"/>
</dbReference>
<feature type="compositionally biased region" description="Low complexity" evidence="1">
    <location>
        <begin position="1"/>
        <end position="15"/>
    </location>
</feature>
<dbReference type="EMBL" id="JBBIAA010000012">
    <property type="protein sequence ID" value="MEJ5945868.1"/>
    <property type="molecule type" value="Genomic_DNA"/>
</dbReference>
<feature type="domain" description="LysM" evidence="2">
    <location>
        <begin position="159"/>
        <end position="203"/>
    </location>
</feature>
<dbReference type="SMART" id="SM00257">
    <property type="entry name" value="LysM"/>
    <property type="match status" value="6"/>
</dbReference>
<dbReference type="PROSITE" id="PS51782">
    <property type="entry name" value="LYSM"/>
    <property type="match status" value="6"/>
</dbReference>
<dbReference type="Pfam" id="PF01476">
    <property type="entry name" value="LysM"/>
    <property type="match status" value="6"/>
</dbReference>
<feature type="domain" description="LysM" evidence="2">
    <location>
        <begin position="348"/>
        <end position="392"/>
    </location>
</feature>
<feature type="compositionally biased region" description="Polar residues" evidence="1">
    <location>
        <begin position="480"/>
        <end position="489"/>
    </location>
</feature>
<accession>A0ABU8RLH8</accession>
<keyword evidence="4" id="KW-1185">Reference proteome</keyword>
<dbReference type="InterPro" id="IPR023346">
    <property type="entry name" value="Lysozyme-like_dom_sf"/>
</dbReference>
<evidence type="ECO:0000256" key="1">
    <source>
        <dbReference type="SAM" id="MobiDB-lite"/>
    </source>
</evidence>
<organism evidence="3 4">
    <name type="scientific">Pseudokineococcus basanitobsidens</name>
    <dbReference type="NCBI Taxonomy" id="1926649"/>
    <lineage>
        <taxon>Bacteria</taxon>
        <taxon>Bacillati</taxon>
        <taxon>Actinomycetota</taxon>
        <taxon>Actinomycetes</taxon>
        <taxon>Kineosporiales</taxon>
        <taxon>Kineosporiaceae</taxon>
        <taxon>Pseudokineococcus</taxon>
    </lineage>
</organism>
<dbReference type="CDD" id="cd00118">
    <property type="entry name" value="LysM"/>
    <property type="match status" value="6"/>
</dbReference>
<dbReference type="PANTHER" id="PTHR33734">
    <property type="entry name" value="LYSM DOMAIN-CONTAINING GPI-ANCHORED PROTEIN 2"/>
    <property type="match status" value="1"/>
</dbReference>
<feature type="compositionally biased region" description="Basic and acidic residues" evidence="1">
    <location>
        <begin position="64"/>
        <end position="76"/>
    </location>
</feature>
<feature type="domain" description="LysM" evidence="2">
    <location>
        <begin position="285"/>
        <end position="329"/>
    </location>
</feature>
<dbReference type="SUPFAM" id="SSF54106">
    <property type="entry name" value="LysM domain"/>
    <property type="match status" value="6"/>
</dbReference>
<sequence length="629" mass="64075">MTTPPAAAATIPAEAAPRRDDDRGRASSHPVGPTRRRPLSLVLAAALGAGGLLPATTAASADDAPERRPAQDHREGAGQARRTAPGPAVQLAAPVALAAAAARRYVVQPGDTVSGIAARSGLSQRDVVAANGLDASGAIRAGQVLVLDRAAAAAATPGGTYVVRAGDTVSGIAARTGTSQRAVVEANGLDARASIREGQVLRLAGGAPAPTRSTPAPTRATTTYTVRRGDTVSGIAARTGTSQRAIVEANGLDARASIREGQVLRLTGGAPAPTRSTPAPTRATTTYTVRRGDTVSGIAARTGTSQRAIVEANGLDARASIREGQVLRLAGGAPAPTRSTPAPTRATTTYTVRRGDTVSGIAARTGTSQRAIVEANGLDARASIREGQVLRLTGGPVPAAAPTPAAPAQPGSYVVRPGDTLSTIARRQGTTVAALRQVNPGVGADGLIRVGQRLSVPGGSTSAAPAGAPVPSTFLGRTYPPSTTGSATANRDALRARPVPSREEMRALVVATARRWGVDPSLAQAVAFQESGFNMRAVSPANAVGVMQVIPSSGRWAADLAGEDIDLLDPQDNVTAGVVILRSLVRSAPDQATAIAGYYQGLGSVRSRGMYPDTRRYVASVQTLQRQYR</sequence>
<reference evidence="3 4" key="1">
    <citation type="journal article" date="2017" name="Int. J. Syst. Evol. Microbiol.">
        <title>Pseudokineococcus basanitobsidens sp. nov., isolated from volcanic rock.</title>
        <authorList>
            <person name="Lee D.W."/>
            <person name="Park M.Y."/>
            <person name="Kim J.J."/>
            <person name="Kim B.S."/>
        </authorList>
    </citation>
    <scope>NUCLEOTIDE SEQUENCE [LARGE SCALE GENOMIC DNA]</scope>
    <source>
        <strain evidence="3 4">DSM 103726</strain>
    </source>
</reference>
<dbReference type="SUPFAM" id="SSF53955">
    <property type="entry name" value="Lysozyme-like"/>
    <property type="match status" value="1"/>
</dbReference>
<dbReference type="InterPro" id="IPR036779">
    <property type="entry name" value="LysM_dom_sf"/>
</dbReference>
<feature type="region of interest" description="Disordered" evidence="1">
    <location>
        <begin position="57"/>
        <end position="86"/>
    </location>
</feature>
<evidence type="ECO:0000313" key="3">
    <source>
        <dbReference type="EMBL" id="MEJ5945868.1"/>
    </source>
</evidence>
<feature type="domain" description="LysM" evidence="2">
    <location>
        <begin position="222"/>
        <end position="266"/>
    </location>
</feature>
<name>A0ABU8RLH8_9ACTN</name>
<feature type="compositionally biased region" description="Low complexity" evidence="1">
    <location>
        <begin position="458"/>
        <end position="473"/>
    </location>
</feature>
<dbReference type="RefSeq" id="WP_339575253.1">
    <property type="nucleotide sequence ID" value="NZ_JBBIAA010000012.1"/>
</dbReference>
<dbReference type="PROSITE" id="PS51318">
    <property type="entry name" value="TAT"/>
    <property type="match status" value="1"/>
</dbReference>
<dbReference type="Proteomes" id="UP001387100">
    <property type="component" value="Unassembled WGS sequence"/>
</dbReference>
<dbReference type="InterPro" id="IPR008258">
    <property type="entry name" value="Transglycosylase_SLT_dom_1"/>
</dbReference>
<protein>
    <submittedName>
        <fullName evidence="3">LysM peptidoglycan-binding domain-containing protein</fullName>
    </submittedName>
</protein>
<feature type="region of interest" description="Disordered" evidence="1">
    <location>
        <begin position="1"/>
        <end position="39"/>
    </location>
</feature>
<feature type="region of interest" description="Disordered" evidence="1">
    <location>
        <begin position="458"/>
        <end position="499"/>
    </location>
</feature>
<evidence type="ECO:0000259" key="2">
    <source>
        <dbReference type="PROSITE" id="PS51782"/>
    </source>
</evidence>
<dbReference type="Gene3D" id="3.10.350.10">
    <property type="entry name" value="LysM domain"/>
    <property type="match status" value="6"/>
</dbReference>
<dbReference type="Pfam" id="PF01464">
    <property type="entry name" value="SLT"/>
    <property type="match status" value="1"/>
</dbReference>
<gene>
    <name evidence="3" type="ORF">WDZ17_11245</name>
</gene>
<dbReference type="PANTHER" id="PTHR33734:SF22">
    <property type="entry name" value="MEMBRANE-BOUND LYTIC MUREIN TRANSGLYCOSYLASE D"/>
    <property type="match status" value="1"/>
</dbReference>
<feature type="domain" description="LysM" evidence="2">
    <location>
        <begin position="103"/>
        <end position="147"/>
    </location>
</feature>
<feature type="domain" description="LysM" evidence="2">
    <location>
        <begin position="411"/>
        <end position="456"/>
    </location>
</feature>
<feature type="compositionally biased region" description="Basic and acidic residues" evidence="1">
    <location>
        <begin position="16"/>
        <end position="25"/>
    </location>
</feature>
<evidence type="ECO:0000313" key="4">
    <source>
        <dbReference type="Proteomes" id="UP001387100"/>
    </source>
</evidence>
<comment type="caution">
    <text evidence="3">The sequence shown here is derived from an EMBL/GenBank/DDBJ whole genome shotgun (WGS) entry which is preliminary data.</text>
</comment>
<dbReference type="InterPro" id="IPR018392">
    <property type="entry name" value="LysM"/>
</dbReference>
<dbReference type="Gene3D" id="1.10.530.10">
    <property type="match status" value="1"/>
</dbReference>